<dbReference type="EC" id="2.7.7.6" evidence="2"/>
<dbReference type="GO" id="GO:0003677">
    <property type="term" value="F:DNA binding"/>
    <property type="evidence" value="ECO:0007669"/>
    <property type="project" value="InterPro"/>
</dbReference>
<dbReference type="SUPFAM" id="SSF55257">
    <property type="entry name" value="RBP11-like subunits of RNA polymerase"/>
    <property type="match status" value="1"/>
</dbReference>
<geneLocation type="plastid" evidence="9"/>
<keyword evidence="4" id="KW-0808">Transferase</keyword>
<dbReference type="EMBL" id="AP018506">
    <property type="protein sequence ID" value="BBC77565.1"/>
    <property type="molecule type" value="Genomic_DNA"/>
</dbReference>
<evidence type="ECO:0000256" key="3">
    <source>
        <dbReference type="ARBA" id="ARBA00022478"/>
    </source>
</evidence>
<evidence type="ECO:0000256" key="7">
    <source>
        <dbReference type="ARBA" id="ARBA00048552"/>
    </source>
</evidence>
<dbReference type="InterPro" id="IPR011260">
    <property type="entry name" value="RNAP_asu_C"/>
</dbReference>
<dbReference type="SUPFAM" id="SSF56553">
    <property type="entry name" value="Insert subdomain of RNA polymerase alpha subunit"/>
    <property type="match status" value="1"/>
</dbReference>
<comment type="catalytic activity">
    <reaction evidence="7">
        <text>RNA(n) + a ribonucleoside 5'-triphosphate = RNA(n+1) + diphosphate</text>
        <dbReference type="Rhea" id="RHEA:21248"/>
        <dbReference type="Rhea" id="RHEA-COMP:14527"/>
        <dbReference type="Rhea" id="RHEA-COMP:17342"/>
        <dbReference type="ChEBI" id="CHEBI:33019"/>
        <dbReference type="ChEBI" id="CHEBI:61557"/>
        <dbReference type="ChEBI" id="CHEBI:140395"/>
        <dbReference type="EC" id="2.7.7.6"/>
    </reaction>
</comment>
<dbReference type="Gene3D" id="2.170.120.12">
    <property type="entry name" value="DNA-directed RNA polymerase, insert domain"/>
    <property type="match status" value="1"/>
</dbReference>
<dbReference type="GO" id="GO:0006351">
    <property type="term" value="P:DNA-templated transcription"/>
    <property type="evidence" value="ECO:0007669"/>
    <property type="project" value="InterPro"/>
</dbReference>
<dbReference type="Pfam" id="PF03118">
    <property type="entry name" value="RNA_pol_A_CTD"/>
    <property type="match status" value="1"/>
</dbReference>
<sequence>MEVRNIVLKYLKHEKDDSGLKRGYFIINGLRVNEGSTIGTQFRRVLLNDLVGNSITGVRFKGVENIHQYSVISAREDVLEILLNTQGVILKGNIKSNLVGTLKMEGPGVVTASCIKFPKNLKIINPNHYLMSIPESASVDLEFLIERRTGYRLASQTFSKTVKDKGKEYVAADATFMPVHRVTFHTRNYHDDKNNILEELRLDITTDGSISPAEAFIAGARLTINLYSTFNLNRKNLINAECQTLEKDFYIPPYSEIGIEILELPPKIRNCLKKSGIHRIDSLIESSEKDLLNIKNFGQKSLDIVLDELYNKFKITLD</sequence>
<dbReference type="Gene3D" id="1.10.150.20">
    <property type="entry name" value="5' to 3' exonuclease, C-terminal subdomain"/>
    <property type="match status" value="1"/>
</dbReference>
<evidence type="ECO:0000313" key="9">
    <source>
        <dbReference type="EMBL" id="BBC77565.1"/>
    </source>
</evidence>
<dbReference type="InterPro" id="IPR036643">
    <property type="entry name" value="RNApol_insert_sf"/>
</dbReference>
<dbReference type="InterPro" id="IPR036603">
    <property type="entry name" value="RBP11-like"/>
</dbReference>
<evidence type="ECO:0000256" key="1">
    <source>
        <dbReference type="ARBA" id="ARBA00007123"/>
    </source>
</evidence>
<gene>
    <name evidence="9" type="primary">rpoA</name>
</gene>
<keyword evidence="9" id="KW-0934">Plastid</keyword>
<accession>A0A2Z5ZB37</accession>
<dbReference type="GO" id="GO:0046983">
    <property type="term" value="F:protein dimerization activity"/>
    <property type="evidence" value="ECO:0007669"/>
    <property type="project" value="InterPro"/>
</dbReference>
<protein>
    <recommendedName>
        <fullName evidence="2">DNA-directed RNA polymerase</fullName>
        <ecNumber evidence="2">2.7.7.6</ecNumber>
    </recommendedName>
</protein>
<dbReference type="Pfam" id="PF01000">
    <property type="entry name" value="RNA_pol_A_bac"/>
    <property type="match status" value="1"/>
</dbReference>
<evidence type="ECO:0000256" key="5">
    <source>
        <dbReference type="ARBA" id="ARBA00022695"/>
    </source>
</evidence>
<dbReference type="GO" id="GO:0005737">
    <property type="term" value="C:cytoplasm"/>
    <property type="evidence" value="ECO:0007669"/>
    <property type="project" value="UniProtKB-ARBA"/>
</dbReference>
<dbReference type="InterPro" id="IPR011263">
    <property type="entry name" value="DNA-dir_RNA_pol_RpoA/D/Rpb3"/>
</dbReference>
<proteinExistence type="inferred from homology"/>
<feature type="domain" description="DNA-directed RNA polymerase RpoA/D/Rpb3-type" evidence="8">
    <location>
        <begin position="22"/>
        <end position="233"/>
    </location>
</feature>
<evidence type="ECO:0000256" key="6">
    <source>
        <dbReference type="ARBA" id="ARBA00023163"/>
    </source>
</evidence>
<dbReference type="GO" id="GO:0000428">
    <property type="term" value="C:DNA-directed RNA polymerase complex"/>
    <property type="evidence" value="ECO:0007669"/>
    <property type="project" value="UniProtKB-KW"/>
</dbReference>
<evidence type="ECO:0000256" key="2">
    <source>
        <dbReference type="ARBA" id="ARBA00012418"/>
    </source>
</evidence>
<name>A0A2Z5ZB37_9STRA</name>
<evidence type="ECO:0000259" key="8">
    <source>
        <dbReference type="SMART" id="SM00662"/>
    </source>
</evidence>
<keyword evidence="6" id="KW-0804">Transcription</keyword>
<dbReference type="SMART" id="SM00662">
    <property type="entry name" value="RPOLD"/>
    <property type="match status" value="1"/>
</dbReference>
<dbReference type="Gene3D" id="3.30.1360.10">
    <property type="entry name" value="RNA polymerase, RBP11-like subunit"/>
    <property type="match status" value="1"/>
</dbReference>
<keyword evidence="5" id="KW-0548">Nucleotidyltransferase</keyword>
<reference evidence="9" key="1">
    <citation type="submission" date="2018-02" db="EMBL/GenBank/DDBJ databases">
        <title>Evolution and diversity of non-photosynthetic diatom plastid genomes.</title>
        <authorList>
            <person name="Kamikawa R."/>
            <person name="Ishii K."/>
        </authorList>
    </citation>
    <scope>NUCLEOTIDE SEQUENCE</scope>
    <source>
        <strain evidence="9">PL1-4</strain>
    </source>
</reference>
<comment type="similarity">
    <text evidence="1">Belongs to the RNA polymerase alpha chain family.</text>
</comment>
<evidence type="ECO:0000256" key="4">
    <source>
        <dbReference type="ARBA" id="ARBA00022679"/>
    </source>
</evidence>
<dbReference type="AlphaFoldDB" id="A0A2Z5ZB37"/>
<organism evidence="9">
    <name type="scientific">Nitzschia sp. PL1-4</name>
    <dbReference type="NCBI Taxonomy" id="2083272"/>
    <lineage>
        <taxon>Eukaryota</taxon>
        <taxon>Sar</taxon>
        <taxon>Stramenopiles</taxon>
        <taxon>Ochrophyta</taxon>
        <taxon>Bacillariophyta</taxon>
        <taxon>Bacillariophyceae</taxon>
        <taxon>Bacillariophycidae</taxon>
        <taxon>Bacillariales</taxon>
        <taxon>Bacillariaceae</taxon>
        <taxon>Nitzschia</taxon>
    </lineage>
</organism>
<dbReference type="SUPFAM" id="SSF47789">
    <property type="entry name" value="C-terminal domain of RNA polymerase alpha subunit"/>
    <property type="match status" value="1"/>
</dbReference>
<dbReference type="GO" id="GO:0003899">
    <property type="term" value="F:DNA-directed RNA polymerase activity"/>
    <property type="evidence" value="ECO:0007669"/>
    <property type="project" value="UniProtKB-EC"/>
</dbReference>
<dbReference type="InterPro" id="IPR011262">
    <property type="entry name" value="DNA-dir_RNA_pol_insert"/>
</dbReference>
<keyword evidence="3" id="KW-0240">DNA-directed RNA polymerase</keyword>
<dbReference type="CDD" id="cd06928">
    <property type="entry name" value="RNAP_alpha_NTD"/>
    <property type="match status" value="1"/>
</dbReference>
<dbReference type="Pfam" id="PF01193">
    <property type="entry name" value="RNA_pol_L"/>
    <property type="match status" value="1"/>
</dbReference>